<dbReference type="Gene3D" id="3.40.50.720">
    <property type="entry name" value="NAD(P)-binding Rossmann-like Domain"/>
    <property type="match status" value="2"/>
</dbReference>
<dbReference type="InterPro" id="IPR050223">
    <property type="entry name" value="D-isomer_2-hydroxyacid_DH"/>
</dbReference>
<dbReference type="AlphaFoldDB" id="A0A382UCD4"/>
<evidence type="ECO:0000256" key="1">
    <source>
        <dbReference type="ARBA" id="ARBA00023002"/>
    </source>
</evidence>
<dbReference type="GO" id="GO:0051287">
    <property type="term" value="F:NAD binding"/>
    <property type="evidence" value="ECO:0007669"/>
    <property type="project" value="InterPro"/>
</dbReference>
<organism evidence="4">
    <name type="scientific">marine metagenome</name>
    <dbReference type="NCBI Taxonomy" id="408172"/>
    <lineage>
        <taxon>unclassified sequences</taxon>
        <taxon>metagenomes</taxon>
        <taxon>ecological metagenomes</taxon>
    </lineage>
</organism>
<feature type="domain" description="D-isomer specific 2-hydroxyacid dehydrogenase NAD-binding" evidence="3">
    <location>
        <begin position="111"/>
        <end position="250"/>
    </location>
</feature>
<accession>A0A382UCD4</accession>
<name>A0A382UCD4_9ZZZZ</name>
<sequence>MSALPEQSQTHILFSHTAYQMAQCFEQLDTGISHEQAWTPGETLAGMPQADVLVISGFWEDEFLEHCPRLRYIQSIGAGYDQFPLERLRERGIFLANATGVNADAVSQHAMGLALGLIRQLHSGRDNQSKRFWRSMISNIADREDDLVGHTFLIIGLGAIGERLAGLAKAFGMTVIGIKRDTATHGGQADEVHSPADLPALLERADFVALCCPLTPETHQIIDTAALKAMKPSAYLINVARGGCVHEPAL</sequence>
<evidence type="ECO:0000259" key="3">
    <source>
        <dbReference type="Pfam" id="PF02826"/>
    </source>
</evidence>
<reference evidence="4" key="1">
    <citation type="submission" date="2018-05" db="EMBL/GenBank/DDBJ databases">
        <authorList>
            <person name="Lanie J.A."/>
            <person name="Ng W.-L."/>
            <person name="Kazmierczak K.M."/>
            <person name="Andrzejewski T.M."/>
            <person name="Davidsen T.M."/>
            <person name="Wayne K.J."/>
            <person name="Tettelin H."/>
            <person name="Glass J.I."/>
            <person name="Rusch D."/>
            <person name="Podicherti R."/>
            <person name="Tsui H.-C.T."/>
            <person name="Winkler M.E."/>
        </authorList>
    </citation>
    <scope>NUCLEOTIDE SEQUENCE</scope>
</reference>
<dbReference type="GO" id="GO:0005829">
    <property type="term" value="C:cytosol"/>
    <property type="evidence" value="ECO:0007669"/>
    <property type="project" value="TreeGrafter"/>
</dbReference>
<dbReference type="GO" id="GO:0016618">
    <property type="term" value="F:hydroxypyruvate reductase [NAD(P)H] activity"/>
    <property type="evidence" value="ECO:0007669"/>
    <property type="project" value="TreeGrafter"/>
</dbReference>
<keyword evidence="1" id="KW-0560">Oxidoreductase</keyword>
<evidence type="ECO:0000313" key="4">
    <source>
        <dbReference type="EMBL" id="SVD31328.1"/>
    </source>
</evidence>
<gene>
    <name evidence="4" type="ORF">METZ01_LOCUS384182</name>
</gene>
<dbReference type="PANTHER" id="PTHR10996:SF178">
    <property type="entry name" value="2-HYDROXYACID DEHYDROGENASE YGL185C-RELATED"/>
    <property type="match status" value="1"/>
</dbReference>
<feature type="non-terminal residue" evidence="4">
    <location>
        <position position="250"/>
    </location>
</feature>
<dbReference type="PANTHER" id="PTHR10996">
    <property type="entry name" value="2-HYDROXYACID DEHYDROGENASE-RELATED"/>
    <property type="match status" value="1"/>
</dbReference>
<dbReference type="GO" id="GO:0030267">
    <property type="term" value="F:glyoxylate reductase (NADPH) activity"/>
    <property type="evidence" value="ECO:0007669"/>
    <property type="project" value="TreeGrafter"/>
</dbReference>
<evidence type="ECO:0000256" key="2">
    <source>
        <dbReference type="ARBA" id="ARBA00023027"/>
    </source>
</evidence>
<protein>
    <recommendedName>
        <fullName evidence="3">D-isomer specific 2-hydroxyacid dehydrogenase NAD-binding domain-containing protein</fullName>
    </recommendedName>
</protein>
<proteinExistence type="predicted"/>
<dbReference type="EMBL" id="UINC01142781">
    <property type="protein sequence ID" value="SVD31328.1"/>
    <property type="molecule type" value="Genomic_DNA"/>
</dbReference>
<dbReference type="InterPro" id="IPR036291">
    <property type="entry name" value="NAD(P)-bd_dom_sf"/>
</dbReference>
<dbReference type="SUPFAM" id="SSF52283">
    <property type="entry name" value="Formate/glycerate dehydrogenase catalytic domain-like"/>
    <property type="match status" value="1"/>
</dbReference>
<dbReference type="InterPro" id="IPR006140">
    <property type="entry name" value="D-isomer_DH_NAD-bd"/>
</dbReference>
<dbReference type="Pfam" id="PF02826">
    <property type="entry name" value="2-Hacid_dh_C"/>
    <property type="match status" value="1"/>
</dbReference>
<keyword evidence="2" id="KW-0520">NAD</keyword>
<dbReference type="SUPFAM" id="SSF51735">
    <property type="entry name" value="NAD(P)-binding Rossmann-fold domains"/>
    <property type="match status" value="1"/>
</dbReference>